<name>A0AAP0G6T6_9ASPA</name>
<keyword evidence="1" id="KW-0472">Membrane</keyword>
<comment type="caution">
    <text evidence="2">The sequence shown here is derived from an EMBL/GenBank/DDBJ whole genome shotgun (WGS) entry which is preliminary data.</text>
</comment>
<dbReference type="AlphaFoldDB" id="A0AAP0G6T6"/>
<protein>
    <submittedName>
        <fullName evidence="2">Uncharacterized protein</fullName>
    </submittedName>
</protein>
<evidence type="ECO:0000313" key="2">
    <source>
        <dbReference type="EMBL" id="KAK8941128.1"/>
    </source>
</evidence>
<reference evidence="2 3" key="1">
    <citation type="journal article" date="2022" name="Nat. Plants">
        <title>Genomes of leafy and leafless Platanthera orchids illuminate the evolution of mycoheterotrophy.</title>
        <authorList>
            <person name="Li M.H."/>
            <person name="Liu K.W."/>
            <person name="Li Z."/>
            <person name="Lu H.C."/>
            <person name="Ye Q.L."/>
            <person name="Zhang D."/>
            <person name="Wang J.Y."/>
            <person name="Li Y.F."/>
            <person name="Zhong Z.M."/>
            <person name="Liu X."/>
            <person name="Yu X."/>
            <person name="Liu D.K."/>
            <person name="Tu X.D."/>
            <person name="Liu B."/>
            <person name="Hao Y."/>
            <person name="Liao X.Y."/>
            <person name="Jiang Y.T."/>
            <person name="Sun W.H."/>
            <person name="Chen J."/>
            <person name="Chen Y.Q."/>
            <person name="Ai Y."/>
            <person name="Zhai J.W."/>
            <person name="Wu S.S."/>
            <person name="Zhou Z."/>
            <person name="Hsiao Y.Y."/>
            <person name="Wu W.L."/>
            <person name="Chen Y.Y."/>
            <person name="Lin Y.F."/>
            <person name="Hsu J.L."/>
            <person name="Li C.Y."/>
            <person name="Wang Z.W."/>
            <person name="Zhao X."/>
            <person name="Zhong W.Y."/>
            <person name="Ma X.K."/>
            <person name="Ma L."/>
            <person name="Huang J."/>
            <person name="Chen G.Z."/>
            <person name="Huang M.Z."/>
            <person name="Huang L."/>
            <person name="Peng D.H."/>
            <person name="Luo Y.B."/>
            <person name="Zou S.Q."/>
            <person name="Chen S.P."/>
            <person name="Lan S."/>
            <person name="Tsai W.C."/>
            <person name="Van de Peer Y."/>
            <person name="Liu Z.J."/>
        </authorList>
    </citation>
    <scope>NUCLEOTIDE SEQUENCE [LARGE SCALE GENOMIC DNA]</scope>
    <source>
        <strain evidence="2">Lor287</strain>
    </source>
</reference>
<proteinExistence type="predicted"/>
<gene>
    <name evidence="2" type="ORF">KSP39_PZI010300</name>
</gene>
<sequence length="142" mass="16052">MWEGFEKRVSMAGQLLNEVVSFLFFTALDLLDVVLCLVFKLLDYAFEAEWKPCYCSSSAREMITGSGKILVLDNSGIGGSKIVCLCSSKFYLEDISDTLYSRPPLLSELSRSTLTEICRLRSPRRHPAVTGRHQAHSYNIKY</sequence>
<keyword evidence="1" id="KW-1133">Transmembrane helix</keyword>
<keyword evidence="1" id="KW-0812">Transmembrane</keyword>
<dbReference type="Proteomes" id="UP001418222">
    <property type="component" value="Unassembled WGS sequence"/>
</dbReference>
<organism evidence="2 3">
    <name type="scientific">Platanthera zijinensis</name>
    <dbReference type="NCBI Taxonomy" id="2320716"/>
    <lineage>
        <taxon>Eukaryota</taxon>
        <taxon>Viridiplantae</taxon>
        <taxon>Streptophyta</taxon>
        <taxon>Embryophyta</taxon>
        <taxon>Tracheophyta</taxon>
        <taxon>Spermatophyta</taxon>
        <taxon>Magnoliopsida</taxon>
        <taxon>Liliopsida</taxon>
        <taxon>Asparagales</taxon>
        <taxon>Orchidaceae</taxon>
        <taxon>Orchidoideae</taxon>
        <taxon>Orchideae</taxon>
        <taxon>Orchidinae</taxon>
        <taxon>Platanthera</taxon>
    </lineage>
</organism>
<feature type="transmembrane region" description="Helical" evidence="1">
    <location>
        <begin position="20"/>
        <end position="42"/>
    </location>
</feature>
<accession>A0AAP0G6T6</accession>
<keyword evidence="3" id="KW-1185">Reference proteome</keyword>
<evidence type="ECO:0000256" key="1">
    <source>
        <dbReference type="SAM" id="Phobius"/>
    </source>
</evidence>
<dbReference type="EMBL" id="JBBWWQ010000008">
    <property type="protein sequence ID" value="KAK8941128.1"/>
    <property type="molecule type" value="Genomic_DNA"/>
</dbReference>
<evidence type="ECO:0000313" key="3">
    <source>
        <dbReference type="Proteomes" id="UP001418222"/>
    </source>
</evidence>